<sequence length="146" mass="16148">MSPWMKSVRLSNKIILANLRLSLESNQNVKVIAIIPKSISDARHGPSPTESAVFFFGFYLNLGADHPPRVTSYYPSRDEYYRTQSNRGCSYRTSKLQGSVRSRTRNSTAAATAIYHEVLVLSGPQMDAGDGSPPKENVPIICGNEK</sequence>
<reference evidence="2" key="1">
    <citation type="submission" date="2023-03" db="EMBL/GenBank/DDBJ databases">
        <title>Massive genome expansion in bonnet fungi (Mycena s.s.) driven by repeated elements and novel gene families across ecological guilds.</title>
        <authorList>
            <consortium name="Lawrence Berkeley National Laboratory"/>
            <person name="Harder C.B."/>
            <person name="Miyauchi S."/>
            <person name="Viragh M."/>
            <person name="Kuo A."/>
            <person name="Thoen E."/>
            <person name="Andreopoulos B."/>
            <person name="Lu D."/>
            <person name="Skrede I."/>
            <person name="Drula E."/>
            <person name="Henrissat B."/>
            <person name="Morin E."/>
            <person name="Kohler A."/>
            <person name="Barry K."/>
            <person name="LaButti K."/>
            <person name="Morin E."/>
            <person name="Salamov A."/>
            <person name="Lipzen A."/>
            <person name="Mereny Z."/>
            <person name="Hegedus B."/>
            <person name="Baldrian P."/>
            <person name="Stursova M."/>
            <person name="Weitz H."/>
            <person name="Taylor A."/>
            <person name="Grigoriev I.V."/>
            <person name="Nagy L.G."/>
            <person name="Martin F."/>
            <person name="Kauserud H."/>
        </authorList>
    </citation>
    <scope>NUCLEOTIDE SEQUENCE</scope>
    <source>
        <strain evidence="2">CBHHK200</strain>
    </source>
</reference>
<name>A0AAD6SMV5_9AGAR</name>
<feature type="region of interest" description="Disordered" evidence="1">
    <location>
        <begin position="125"/>
        <end position="146"/>
    </location>
</feature>
<evidence type="ECO:0000313" key="2">
    <source>
        <dbReference type="EMBL" id="KAJ7030107.1"/>
    </source>
</evidence>
<dbReference type="AlphaFoldDB" id="A0AAD6SMV5"/>
<dbReference type="Proteomes" id="UP001218188">
    <property type="component" value="Unassembled WGS sequence"/>
</dbReference>
<accession>A0AAD6SMV5</accession>
<gene>
    <name evidence="2" type="ORF">C8F04DRAFT_1187069</name>
</gene>
<dbReference type="EMBL" id="JARJCM010000094">
    <property type="protein sequence ID" value="KAJ7030107.1"/>
    <property type="molecule type" value="Genomic_DNA"/>
</dbReference>
<protein>
    <submittedName>
        <fullName evidence="2">Uncharacterized protein</fullName>
    </submittedName>
</protein>
<organism evidence="2 3">
    <name type="scientific">Mycena alexandri</name>
    <dbReference type="NCBI Taxonomy" id="1745969"/>
    <lineage>
        <taxon>Eukaryota</taxon>
        <taxon>Fungi</taxon>
        <taxon>Dikarya</taxon>
        <taxon>Basidiomycota</taxon>
        <taxon>Agaricomycotina</taxon>
        <taxon>Agaricomycetes</taxon>
        <taxon>Agaricomycetidae</taxon>
        <taxon>Agaricales</taxon>
        <taxon>Marasmiineae</taxon>
        <taxon>Mycenaceae</taxon>
        <taxon>Mycena</taxon>
    </lineage>
</organism>
<keyword evidence="3" id="KW-1185">Reference proteome</keyword>
<comment type="caution">
    <text evidence="2">The sequence shown here is derived from an EMBL/GenBank/DDBJ whole genome shotgun (WGS) entry which is preliminary data.</text>
</comment>
<evidence type="ECO:0000313" key="3">
    <source>
        <dbReference type="Proteomes" id="UP001218188"/>
    </source>
</evidence>
<evidence type="ECO:0000256" key="1">
    <source>
        <dbReference type="SAM" id="MobiDB-lite"/>
    </source>
</evidence>
<proteinExistence type="predicted"/>